<dbReference type="KEGG" id="ptw:TUM18999_48900"/>
<evidence type="ECO:0000313" key="1">
    <source>
        <dbReference type="EMBL" id="BCG26699.1"/>
    </source>
</evidence>
<dbReference type="RefSeq" id="WP_173172985.1">
    <property type="nucleotide sequence ID" value="NZ_AP023189.1"/>
</dbReference>
<name>A0A6J4EBH4_9PSED</name>
<dbReference type="EMBL" id="BQKM01000001">
    <property type="protein sequence ID" value="GJN50565.1"/>
    <property type="molecule type" value="Genomic_DNA"/>
</dbReference>
<reference evidence="1 3" key="1">
    <citation type="submission" date="2020-05" db="EMBL/GenBank/DDBJ databases">
        <title>Characterization of novel class B3 metallo-beta-lactamase from novel Pseudomonas species.</title>
        <authorList>
            <person name="Yamada K."/>
            <person name="Aoki K."/>
            <person name="Ishii Y."/>
        </authorList>
    </citation>
    <scope>NUCLEOTIDE SEQUENCE [LARGE SCALE GENOMIC DNA]</scope>
    <source>
        <strain evidence="1 3">TUM18999</strain>
        <strain evidence="2 4">TUM20286</strain>
    </source>
</reference>
<accession>A0A6J4EBH4</accession>
<organism evidence="1 3">
    <name type="scientific">Pseudomonas tohonis</name>
    <dbReference type="NCBI Taxonomy" id="2725477"/>
    <lineage>
        <taxon>Bacteria</taxon>
        <taxon>Pseudomonadati</taxon>
        <taxon>Pseudomonadota</taxon>
        <taxon>Gammaproteobacteria</taxon>
        <taxon>Pseudomonadales</taxon>
        <taxon>Pseudomonadaceae</taxon>
        <taxon>Pseudomonas</taxon>
    </lineage>
</organism>
<dbReference type="Proteomes" id="UP000509383">
    <property type="component" value="Chromosome"/>
</dbReference>
<dbReference type="Proteomes" id="UP001054892">
    <property type="component" value="Unassembled WGS sequence"/>
</dbReference>
<proteinExistence type="predicted"/>
<keyword evidence="4" id="KW-1185">Reference proteome</keyword>
<dbReference type="AlphaFoldDB" id="A0A6J4EBH4"/>
<evidence type="ECO:0000313" key="2">
    <source>
        <dbReference type="EMBL" id="GJN50565.1"/>
    </source>
</evidence>
<protein>
    <submittedName>
        <fullName evidence="1">Uncharacterized protein</fullName>
    </submittedName>
</protein>
<dbReference type="EMBL" id="AP023189">
    <property type="protein sequence ID" value="BCG26699.1"/>
    <property type="molecule type" value="Genomic_DNA"/>
</dbReference>
<sequence>MINLHFAVEDMEGKTVLVFLKPQNPQRDYDIHAWRVLTGSAGSTEQFSYEDQIETDLSSSGDTPDEQIISARVAVQPGQLLQAVSPGGLSPRLQPAPTSLAQQKLTPQQCGVINQTNPFIQFTCNWYVGGHPVVSMPKVDLNMTVSFEMVPGQFYFMVASAPLAGQTYIVQNFSDMTQYVAPITATEVDVNLTRPGGLWTFEFSAS</sequence>
<gene>
    <name evidence="1" type="ORF">TUM18999_48900</name>
    <name evidence="2" type="ORF">TUM20286_03170</name>
</gene>
<evidence type="ECO:0000313" key="3">
    <source>
        <dbReference type="Proteomes" id="UP000509383"/>
    </source>
</evidence>
<evidence type="ECO:0000313" key="4">
    <source>
        <dbReference type="Proteomes" id="UP001054892"/>
    </source>
</evidence>